<keyword evidence="3" id="KW-1185">Reference proteome</keyword>
<organism evidence="2 3">
    <name type="scientific">Anisakis simplex</name>
    <name type="common">Herring worm</name>
    <dbReference type="NCBI Taxonomy" id="6269"/>
    <lineage>
        <taxon>Eukaryota</taxon>
        <taxon>Metazoa</taxon>
        <taxon>Ecdysozoa</taxon>
        <taxon>Nematoda</taxon>
        <taxon>Chromadorea</taxon>
        <taxon>Rhabditida</taxon>
        <taxon>Spirurina</taxon>
        <taxon>Ascaridomorpha</taxon>
        <taxon>Ascaridoidea</taxon>
        <taxon>Anisakidae</taxon>
        <taxon>Anisakis</taxon>
        <taxon>Anisakis simplex complex</taxon>
    </lineage>
</organism>
<feature type="region of interest" description="Disordered" evidence="1">
    <location>
        <begin position="1"/>
        <end position="109"/>
    </location>
</feature>
<proteinExistence type="predicted"/>
<protein>
    <submittedName>
        <fullName evidence="2">Uncharacterized protein</fullName>
    </submittedName>
</protein>
<dbReference type="EMBL" id="UYRR01017281">
    <property type="protein sequence ID" value="VDK28851.1"/>
    <property type="molecule type" value="Genomic_DNA"/>
</dbReference>
<name>A0A3P6Q9Z2_ANISI</name>
<dbReference type="OrthoDB" id="10544259at2759"/>
<evidence type="ECO:0000313" key="3">
    <source>
        <dbReference type="Proteomes" id="UP000267096"/>
    </source>
</evidence>
<reference evidence="2 3" key="1">
    <citation type="submission" date="2018-11" db="EMBL/GenBank/DDBJ databases">
        <authorList>
            <consortium name="Pathogen Informatics"/>
        </authorList>
    </citation>
    <scope>NUCLEOTIDE SEQUENCE [LARGE SCALE GENOMIC DNA]</scope>
</reference>
<gene>
    <name evidence="2" type="ORF">ASIM_LOCUS7271</name>
</gene>
<evidence type="ECO:0000313" key="2">
    <source>
        <dbReference type="EMBL" id="VDK28851.1"/>
    </source>
</evidence>
<dbReference type="Proteomes" id="UP000267096">
    <property type="component" value="Unassembled WGS sequence"/>
</dbReference>
<evidence type="ECO:0000256" key="1">
    <source>
        <dbReference type="SAM" id="MobiDB-lite"/>
    </source>
</evidence>
<accession>A0A3P6Q9Z2</accession>
<dbReference type="AlphaFoldDB" id="A0A3P6Q9Z2"/>
<sequence>MSPRYSSRSPTSSSYKRRVYHHHTGDTDRGALNKRSNIHGPIAAGGDQIRDPWDRSRVKRGRSHELASTTLGSVLQKARRRDELRGKGSKRGHGMDSEEDGSPISSVSR</sequence>
<feature type="compositionally biased region" description="Low complexity" evidence="1">
    <location>
        <begin position="1"/>
        <end position="14"/>
    </location>
</feature>